<dbReference type="AlphaFoldDB" id="A0AAW2BRB3"/>
<evidence type="ECO:0000256" key="2">
    <source>
        <dbReference type="ARBA" id="ARBA00004555"/>
    </source>
</evidence>
<evidence type="ECO:0000313" key="18">
    <source>
        <dbReference type="Proteomes" id="UP001459277"/>
    </source>
</evidence>
<comment type="subcellular location">
    <subcellularLocation>
        <location evidence="1">Endoplasmic reticulum</location>
    </subcellularLocation>
    <subcellularLocation>
        <location evidence="2">Golgi apparatus</location>
    </subcellularLocation>
</comment>
<evidence type="ECO:0000256" key="12">
    <source>
        <dbReference type="PIRSR" id="PIRSR606689-1"/>
    </source>
</evidence>
<feature type="region of interest" description="Disordered" evidence="15">
    <location>
        <begin position="387"/>
        <end position="412"/>
    </location>
</feature>
<feature type="binding site" evidence="11">
    <location>
        <position position="359"/>
    </location>
    <ligand>
        <name>GTP</name>
        <dbReference type="ChEBI" id="CHEBI:37565"/>
    </ligand>
</feature>
<feature type="binding site" evidence="11">
    <location>
        <position position="361"/>
    </location>
    <ligand>
        <name>GTP</name>
        <dbReference type="ChEBI" id="CHEBI:37565"/>
    </ligand>
</feature>
<feature type="binding site" evidence="11">
    <location>
        <position position="358"/>
    </location>
    <ligand>
        <name>GTP</name>
        <dbReference type="ChEBI" id="CHEBI:37565"/>
    </ligand>
</feature>
<keyword evidence="5 11" id="KW-0547">Nucleotide-binding</keyword>
<dbReference type="Pfam" id="PF00025">
    <property type="entry name" value="Arf"/>
    <property type="match status" value="1"/>
</dbReference>
<keyword evidence="13" id="KW-0479">Metal-binding</keyword>
<feature type="binding site" evidence="12">
    <location>
        <begin position="358"/>
        <end position="361"/>
    </location>
    <ligand>
        <name>GTP</name>
        <dbReference type="ChEBI" id="CHEBI:37565"/>
    </ligand>
</feature>
<evidence type="ECO:0000256" key="6">
    <source>
        <dbReference type="ARBA" id="ARBA00022824"/>
    </source>
</evidence>
<dbReference type="InterPro" id="IPR001841">
    <property type="entry name" value="Znf_RING"/>
</dbReference>
<evidence type="ECO:0000256" key="13">
    <source>
        <dbReference type="PIRSR" id="PIRSR606689-2"/>
    </source>
</evidence>
<dbReference type="SUPFAM" id="SSF57850">
    <property type="entry name" value="RING/U-box"/>
    <property type="match status" value="1"/>
</dbReference>
<dbReference type="GO" id="GO:0005794">
    <property type="term" value="C:Golgi apparatus"/>
    <property type="evidence" value="ECO:0007669"/>
    <property type="project" value="UniProtKB-SubCell"/>
</dbReference>
<comment type="caution">
    <text evidence="17">The sequence shown here is derived from an EMBL/GenBank/DDBJ whole genome shotgun (WGS) entry which is preliminary data.</text>
</comment>
<comment type="similarity">
    <text evidence="3">Belongs to the small GTPase superfamily. SAR1 family.</text>
</comment>
<evidence type="ECO:0000256" key="11">
    <source>
        <dbReference type="PIRSR" id="PIRSR606687-2"/>
    </source>
</evidence>
<dbReference type="InterPro" id="IPR013083">
    <property type="entry name" value="Znf_RING/FYVE/PHD"/>
</dbReference>
<dbReference type="Gene3D" id="3.40.50.300">
    <property type="entry name" value="P-loop containing nucleotide triphosphate hydrolases"/>
    <property type="match status" value="1"/>
</dbReference>
<evidence type="ECO:0000256" key="8">
    <source>
        <dbReference type="ARBA" id="ARBA00022927"/>
    </source>
</evidence>
<dbReference type="GO" id="GO:0006886">
    <property type="term" value="P:intracellular protein transport"/>
    <property type="evidence" value="ECO:0007669"/>
    <property type="project" value="InterPro"/>
</dbReference>
<dbReference type="SMART" id="SM00177">
    <property type="entry name" value="ARF"/>
    <property type="match status" value="1"/>
</dbReference>
<keyword evidence="14" id="KW-0863">Zinc-finger</keyword>
<dbReference type="GO" id="GO:0016192">
    <property type="term" value="P:vesicle-mediated transport"/>
    <property type="evidence" value="ECO:0007669"/>
    <property type="project" value="UniProtKB-KW"/>
</dbReference>
<dbReference type="Proteomes" id="UP001459277">
    <property type="component" value="Unassembled WGS sequence"/>
</dbReference>
<sequence>MTYRIRGPNYELRYRVGWQPYDILVLFRRSLGGRNRSRMISRRLSKRELLLQDDGHCLSSLLMDMNVPVEAQEPVLQQISEVARSAGTSTIAIGVTFYLSDGYDNDDEVVDTIIRAHEAKLIPPTKSSIEALEKVTLQQELDSVAACVICTQEFEAGLEVTRMPCSHVYHEECIVKWLKRSNVFADRWRRLSSPSIAVELAVGEASSRDRWRRLSSPIATLELAVGEASSRRSLATLPATLRLPFTPVTFRLPFAPATLRLPLVLDDGNQTQENSFIYPTQYPTSEELSIGKIKFKAFDLGGHQIARREWTDYYDMVDSVVYLVDAYDKERFAESKKELDALLSNEALANVLFLILGNKIDIPDAASEDELRFHLGLTNFTTGKGKVKINNKQKPPMEESSDDSSDVESSDDSDDEVLLERHYSLNLHWLAPKSLVLIEIRGSPSFLFWKRKKKFLAFMA</sequence>
<dbReference type="PROSITE" id="PS50089">
    <property type="entry name" value="ZF_RING_2"/>
    <property type="match status" value="1"/>
</dbReference>
<proteinExistence type="inferred from homology"/>
<dbReference type="GO" id="GO:0003924">
    <property type="term" value="F:GTPase activity"/>
    <property type="evidence" value="ECO:0007669"/>
    <property type="project" value="InterPro"/>
</dbReference>
<evidence type="ECO:0000256" key="15">
    <source>
        <dbReference type="SAM" id="MobiDB-lite"/>
    </source>
</evidence>
<dbReference type="GO" id="GO:0005525">
    <property type="term" value="F:GTP binding"/>
    <property type="evidence" value="ECO:0007669"/>
    <property type="project" value="UniProtKB-KW"/>
</dbReference>
<protein>
    <recommendedName>
        <fullName evidence="16">RING-type domain-containing protein</fullName>
    </recommendedName>
</protein>
<dbReference type="InterPro" id="IPR006689">
    <property type="entry name" value="Small_GTPase_ARF/SAR"/>
</dbReference>
<evidence type="ECO:0000256" key="10">
    <source>
        <dbReference type="ARBA" id="ARBA00023134"/>
    </source>
</evidence>
<evidence type="ECO:0000256" key="4">
    <source>
        <dbReference type="ARBA" id="ARBA00022448"/>
    </source>
</evidence>
<keyword evidence="8" id="KW-0653">Protein transport</keyword>
<evidence type="ECO:0000256" key="9">
    <source>
        <dbReference type="ARBA" id="ARBA00023034"/>
    </source>
</evidence>
<dbReference type="GO" id="GO:0008270">
    <property type="term" value="F:zinc ion binding"/>
    <property type="evidence" value="ECO:0007669"/>
    <property type="project" value="UniProtKB-KW"/>
</dbReference>
<keyword evidence="6" id="KW-0256">Endoplasmic reticulum</keyword>
<evidence type="ECO:0000313" key="17">
    <source>
        <dbReference type="EMBL" id="KAK9986580.1"/>
    </source>
</evidence>
<gene>
    <name evidence="17" type="ORF">SO802_031531</name>
</gene>
<feature type="compositionally biased region" description="Acidic residues" evidence="15">
    <location>
        <begin position="399"/>
        <end position="412"/>
    </location>
</feature>
<dbReference type="Pfam" id="PF13639">
    <property type="entry name" value="zf-RING_2"/>
    <property type="match status" value="1"/>
</dbReference>
<keyword evidence="13" id="KW-0460">Magnesium</keyword>
<keyword evidence="10 12" id="KW-0342">GTP-binding</keyword>
<dbReference type="PRINTS" id="PR00328">
    <property type="entry name" value="SAR1GTPBP"/>
</dbReference>
<keyword evidence="9" id="KW-0333">Golgi apparatus</keyword>
<keyword evidence="18" id="KW-1185">Reference proteome</keyword>
<keyword evidence="4" id="KW-0813">Transport</keyword>
<keyword evidence="7" id="KW-0931">ER-Golgi transport</keyword>
<dbReference type="GO" id="GO:0005783">
    <property type="term" value="C:endoplasmic reticulum"/>
    <property type="evidence" value="ECO:0007669"/>
    <property type="project" value="UniProtKB-SubCell"/>
</dbReference>
<feature type="domain" description="RING-type" evidence="16">
    <location>
        <begin position="147"/>
        <end position="177"/>
    </location>
</feature>
<dbReference type="PROSITE" id="PS51422">
    <property type="entry name" value="SAR1"/>
    <property type="match status" value="1"/>
</dbReference>
<accession>A0AAW2BRB3</accession>
<dbReference type="InterPro" id="IPR027417">
    <property type="entry name" value="P-loop_NTPase"/>
</dbReference>
<dbReference type="EMBL" id="JAZDWU010000011">
    <property type="protein sequence ID" value="KAK9986580.1"/>
    <property type="molecule type" value="Genomic_DNA"/>
</dbReference>
<evidence type="ECO:0000256" key="14">
    <source>
        <dbReference type="PROSITE-ProRule" id="PRU00175"/>
    </source>
</evidence>
<name>A0AAW2BRB3_9ROSI</name>
<dbReference type="Gene3D" id="3.30.40.10">
    <property type="entry name" value="Zinc/RING finger domain, C3HC4 (zinc finger)"/>
    <property type="match status" value="1"/>
</dbReference>
<dbReference type="SMART" id="SM00178">
    <property type="entry name" value="SAR"/>
    <property type="match status" value="1"/>
</dbReference>
<evidence type="ECO:0000256" key="5">
    <source>
        <dbReference type="ARBA" id="ARBA00022741"/>
    </source>
</evidence>
<dbReference type="SUPFAM" id="SSF52540">
    <property type="entry name" value="P-loop containing nucleoside triphosphate hydrolases"/>
    <property type="match status" value="1"/>
</dbReference>
<evidence type="ECO:0000256" key="1">
    <source>
        <dbReference type="ARBA" id="ARBA00004240"/>
    </source>
</evidence>
<dbReference type="PANTHER" id="PTHR45684">
    <property type="entry name" value="RE74312P"/>
    <property type="match status" value="1"/>
</dbReference>
<feature type="binding site" evidence="12">
    <location>
        <position position="302"/>
    </location>
    <ligand>
        <name>GTP</name>
        <dbReference type="ChEBI" id="CHEBI:37565"/>
    </ligand>
</feature>
<reference evidence="17 18" key="1">
    <citation type="submission" date="2024-01" db="EMBL/GenBank/DDBJ databases">
        <title>A telomere-to-telomere, gap-free genome of sweet tea (Lithocarpus litseifolius).</title>
        <authorList>
            <person name="Zhou J."/>
        </authorList>
    </citation>
    <scope>NUCLEOTIDE SEQUENCE [LARGE SCALE GENOMIC DNA]</scope>
    <source>
        <strain evidence="17">Zhou-2022a</strain>
        <tissue evidence="17">Leaf</tissue>
    </source>
</reference>
<evidence type="ECO:0000256" key="7">
    <source>
        <dbReference type="ARBA" id="ARBA00022892"/>
    </source>
</evidence>
<evidence type="ECO:0000259" key="16">
    <source>
        <dbReference type="PROSITE" id="PS50089"/>
    </source>
</evidence>
<feature type="binding site" evidence="13">
    <location>
        <position position="280"/>
    </location>
    <ligand>
        <name>Mg(2+)</name>
        <dbReference type="ChEBI" id="CHEBI:18420"/>
    </ligand>
</feature>
<keyword evidence="14" id="KW-0862">Zinc</keyword>
<organism evidence="17 18">
    <name type="scientific">Lithocarpus litseifolius</name>
    <dbReference type="NCBI Taxonomy" id="425828"/>
    <lineage>
        <taxon>Eukaryota</taxon>
        <taxon>Viridiplantae</taxon>
        <taxon>Streptophyta</taxon>
        <taxon>Embryophyta</taxon>
        <taxon>Tracheophyta</taxon>
        <taxon>Spermatophyta</taxon>
        <taxon>Magnoliopsida</taxon>
        <taxon>eudicotyledons</taxon>
        <taxon>Gunneridae</taxon>
        <taxon>Pentapetalae</taxon>
        <taxon>rosids</taxon>
        <taxon>fabids</taxon>
        <taxon>Fagales</taxon>
        <taxon>Fagaceae</taxon>
        <taxon>Lithocarpus</taxon>
    </lineage>
</organism>
<evidence type="ECO:0000256" key="3">
    <source>
        <dbReference type="ARBA" id="ARBA00007507"/>
    </source>
</evidence>
<dbReference type="InterPro" id="IPR006687">
    <property type="entry name" value="Small_GTPase_SAR1"/>
</dbReference>